<dbReference type="PANTHER" id="PTHR11559">
    <property type="entry name" value="CARBOXYLESTERASE"/>
    <property type="match status" value="1"/>
</dbReference>
<dbReference type="InterPro" id="IPR050309">
    <property type="entry name" value="Type-B_Carboxylest/Lipase"/>
</dbReference>
<organism evidence="5 6">
    <name type="scientific">Collybiopsis luxurians FD-317 M1</name>
    <dbReference type="NCBI Taxonomy" id="944289"/>
    <lineage>
        <taxon>Eukaryota</taxon>
        <taxon>Fungi</taxon>
        <taxon>Dikarya</taxon>
        <taxon>Basidiomycota</taxon>
        <taxon>Agaricomycotina</taxon>
        <taxon>Agaricomycetes</taxon>
        <taxon>Agaricomycetidae</taxon>
        <taxon>Agaricales</taxon>
        <taxon>Marasmiineae</taxon>
        <taxon>Omphalotaceae</taxon>
        <taxon>Collybiopsis</taxon>
        <taxon>Collybiopsis luxurians</taxon>
    </lineage>
</organism>
<comment type="similarity">
    <text evidence="1 3">Belongs to the type-B carboxylesterase/lipase family.</text>
</comment>
<proteinExistence type="inferred from homology"/>
<dbReference type="HOGENOM" id="CLU_006586_8_1_1"/>
<evidence type="ECO:0000313" key="5">
    <source>
        <dbReference type="EMBL" id="KIK54224.1"/>
    </source>
</evidence>
<feature type="chain" id="PRO_5005112016" description="Carboxylic ester hydrolase" evidence="3">
    <location>
        <begin position="22"/>
        <end position="689"/>
    </location>
</feature>
<dbReference type="EMBL" id="KN834818">
    <property type="protein sequence ID" value="KIK54224.1"/>
    <property type="molecule type" value="Genomic_DNA"/>
</dbReference>
<dbReference type="InterPro" id="IPR002018">
    <property type="entry name" value="CarbesteraseB"/>
</dbReference>
<dbReference type="AlphaFoldDB" id="A0A0D0BWV9"/>
<evidence type="ECO:0000259" key="4">
    <source>
        <dbReference type="Pfam" id="PF00135"/>
    </source>
</evidence>
<dbReference type="InterPro" id="IPR029058">
    <property type="entry name" value="AB_hydrolase_fold"/>
</dbReference>
<evidence type="ECO:0000256" key="1">
    <source>
        <dbReference type="ARBA" id="ARBA00005964"/>
    </source>
</evidence>
<reference evidence="5 6" key="1">
    <citation type="submission" date="2014-04" db="EMBL/GenBank/DDBJ databases">
        <title>Evolutionary Origins and Diversification of the Mycorrhizal Mutualists.</title>
        <authorList>
            <consortium name="DOE Joint Genome Institute"/>
            <consortium name="Mycorrhizal Genomics Consortium"/>
            <person name="Kohler A."/>
            <person name="Kuo A."/>
            <person name="Nagy L.G."/>
            <person name="Floudas D."/>
            <person name="Copeland A."/>
            <person name="Barry K.W."/>
            <person name="Cichocki N."/>
            <person name="Veneault-Fourrey C."/>
            <person name="LaButti K."/>
            <person name="Lindquist E.A."/>
            <person name="Lipzen A."/>
            <person name="Lundell T."/>
            <person name="Morin E."/>
            <person name="Murat C."/>
            <person name="Riley R."/>
            <person name="Ohm R."/>
            <person name="Sun H."/>
            <person name="Tunlid A."/>
            <person name="Henrissat B."/>
            <person name="Grigoriev I.V."/>
            <person name="Hibbett D.S."/>
            <person name="Martin F."/>
        </authorList>
    </citation>
    <scope>NUCLEOTIDE SEQUENCE [LARGE SCALE GENOMIC DNA]</scope>
    <source>
        <strain evidence="5 6">FD-317 M1</strain>
    </source>
</reference>
<name>A0A0D0BWV9_9AGAR</name>
<evidence type="ECO:0000256" key="2">
    <source>
        <dbReference type="ARBA" id="ARBA00022801"/>
    </source>
</evidence>
<dbReference type="GO" id="GO:0016787">
    <property type="term" value="F:hydrolase activity"/>
    <property type="evidence" value="ECO:0007669"/>
    <property type="project" value="UniProtKB-KW"/>
</dbReference>
<keyword evidence="2 3" id="KW-0378">Hydrolase</keyword>
<gene>
    <name evidence="5" type="ORF">GYMLUDRAFT_249681</name>
</gene>
<protein>
    <recommendedName>
        <fullName evidence="3">Carboxylic ester hydrolase</fullName>
        <ecNumber evidence="3">3.1.1.-</ecNumber>
    </recommendedName>
</protein>
<dbReference type="Proteomes" id="UP000053593">
    <property type="component" value="Unassembled WGS sequence"/>
</dbReference>
<sequence length="689" mass="74481">MRALSPLLTLLLSSLLYFASGAEQAKERSVSLLFDNDGNWEAFGNRTSALLFYDPETLSDASRICEEVDETLLRRESLPDVINKLSYLKHLGEFDENTQFWVASDSSSSGSSVSPFLSSPSHHAAAESEKLPFLCSNSAPLTSQVDTQFSVLPEINVTSDGTVFTGVRDHLVFRFMGIPYASPPTGKLRFQYPQAWKGSFVNATAFQPACLQFGAFANNDAGLNPSGISEDCLYLNVYTSYIPSSLSASPAPLRPVMLWIHGGANINGMGSDETFDGGPLVSRGDVVLVTINYRLNIFGFLGFNDSAVPGNYAMADKIAALEWVKGHVAQFGGDPERVTIFGQSAGGWSIVDLLKSPKAAGLFHSAISHSGGSGTFMTYEQVSELVEPFLSPLCNETGAELLTCLQAIPAEVLLNITNFVGAWTTVIDGVYALDSAVNQMAKGPKAVNSVPFMLGFMPEEGQSLLGTTISPNATNFNQSLILALGAPLAQSVLKSGLWTVSEDVNVYNATISAYTDWSLTCPAENMIAAASKSSAFPAMYVYSMQHAYGLSFFDPFELCTFPVGMPQPYYRCHSGDLYEVFGTYHIFSEPVRIPADIFYTNLVQDLWSTFAHTGDPNLNREDLAARGPAYKSTLQILEETNWVWPRYDSGLMKIASLDYPGLEVVRGLPDEGNGRCAVITAASGGVGLV</sequence>
<feature type="signal peptide" evidence="3">
    <location>
        <begin position="1"/>
        <end position="21"/>
    </location>
</feature>
<dbReference type="OrthoDB" id="408631at2759"/>
<dbReference type="SUPFAM" id="SSF53474">
    <property type="entry name" value="alpha/beta-Hydrolases"/>
    <property type="match status" value="1"/>
</dbReference>
<accession>A0A0D0BWV9</accession>
<dbReference type="EC" id="3.1.1.-" evidence="3"/>
<dbReference type="InterPro" id="IPR019826">
    <property type="entry name" value="Carboxylesterase_B_AS"/>
</dbReference>
<keyword evidence="3" id="KW-0732">Signal</keyword>
<dbReference type="Pfam" id="PF00135">
    <property type="entry name" value="COesterase"/>
    <property type="match status" value="1"/>
</dbReference>
<keyword evidence="6" id="KW-1185">Reference proteome</keyword>
<dbReference type="PROSITE" id="PS00122">
    <property type="entry name" value="CARBOXYLESTERASE_B_1"/>
    <property type="match status" value="1"/>
</dbReference>
<feature type="domain" description="Carboxylesterase type B" evidence="4">
    <location>
        <begin position="171"/>
        <end position="645"/>
    </location>
</feature>
<evidence type="ECO:0000313" key="6">
    <source>
        <dbReference type="Proteomes" id="UP000053593"/>
    </source>
</evidence>
<dbReference type="Gene3D" id="3.40.50.1820">
    <property type="entry name" value="alpha/beta hydrolase"/>
    <property type="match status" value="1"/>
</dbReference>
<evidence type="ECO:0000256" key="3">
    <source>
        <dbReference type="RuleBase" id="RU361235"/>
    </source>
</evidence>
<dbReference type="ESTHER" id="9agar-a0a0d0bwv9">
    <property type="family name" value="Fungal_carboxylesterase_lipase"/>
</dbReference>